<feature type="compositionally biased region" description="Basic and acidic residues" evidence="1">
    <location>
        <begin position="22"/>
        <end position="36"/>
    </location>
</feature>
<accession>A0A6J1EWU3</accession>
<proteinExistence type="predicted"/>
<reference evidence="3" key="1">
    <citation type="submission" date="2025-08" db="UniProtKB">
        <authorList>
            <consortium name="RefSeq"/>
        </authorList>
    </citation>
    <scope>IDENTIFICATION</scope>
    <source>
        <tissue evidence="3">Young leaves</tissue>
    </source>
</reference>
<dbReference type="PANTHER" id="PTHR36752:SF2">
    <property type="entry name" value="OS12G0405700 PROTEIN"/>
    <property type="match status" value="1"/>
</dbReference>
<dbReference type="AlphaFoldDB" id="A0A6J1EWU3"/>
<evidence type="ECO:0000256" key="1">
    <source>
        <dbReference type="SAM" id="MobiDB-lite"/>
    </source>
</evidence>
<evidence type="ECO:0000313" key="3">
    <source>
        <dbReference type="RefSeq" id="XP_022930903.1"/>
    </source>
</evidence>
<dbReference type="InterPro" id="IPR012643">
    <property type="entry name" value="Wound_ind"/>
</dbReference>
<feature type="region of interest" description="Disordered" evidence="1">
    <location>
        <begin position="1"/>
        <end position="47"/>
    </location>
</feature>
<dbReference type="Pfam" id="PF08186">
    <property type="entry name" value="Wound_ind"/>
    <property type="match status" value="1"/>
</dbReference>
<evidence type="ECO:0000313" key="2">
    <source>
        <dbReference type="Proteomes" id="UP000504609"/>
    </source>
</evidence>
<name>A0A6J1EWU3_CUCMO</name>
<dbReference type="RefSeq" id="XP_022930903.1">
    <property type="nucleotide sequence ID" value="XM_023075135.1"/>
</dbReference>
<keyword evidence="2" id="KW-1185">Reference proteome</keyword>
<gene>
    <name evidence="3" type="primary">LOC111437254</name>
</gene>
<dbReference type="PANTHER" id="PTHR36752">
    <property type="entry name" value="OS12G0405700 PROTEIN"/>
    <property type="match status" value="1"/>
</dbReference>
<protein>
    <submittedName>
        <fullName evidence="3">Wound-induced basic protein-like isoform X3</fullName>
    </submittedName>
</protein>
<dbReference type="Proteomes" id="UP000504609">
    <property type="component" value="Unplaced"/>
</dbReference>
<organism evidence="2 3">
    <name type="scientific">Cucurbita moschata</name>
    <name type="common">Winter crookneck squash</name>
    <name type="synonym">Cucurbita pepo var. moschata</name>
    <dbReference type="NCBI Taxonomy" id="3662"/>
    <lineage>
        <taxon>Eukaryota</taxon>
        <taxon>Viridiplantae</taxon>
        <taxon>Streptophyta</taxon>
        <taxon>Embryophyta</taxon>
        <taxon>Tracheophyta</taxon>
        <taxon>Spermatophyta</taxon>
        <taxon>Magnoliopsida</taxon>
        <taxon>eudicotyledons</taxon>
        <taxon>Gunneridae</taxon>
        <taxon>Pentapetalae</taxon>
        <taxon>rosids</taxon>
        <taxon>fabids</taxon>
        <taxon>Cucurbitales</taxon>
        <taxon>Cucurbitaceae</taxon>
        <taxon>Cucurbiteae</taxon>
        <taxon>Cucurbita</taxon>
    </lineage>
</organism>
<dbReference type="GeneID" id="111437254"/>
<sequence length="47" mass="5384">MIYGVNSPPFGSFLSQKGGAYENRKIEEQKPEEQRLKANKNKPIMTE</sequence>